<dbReference type="InterPro" id="IPR048958">
    <property type="entry name" value="Polysacc_lyase_14"/>
</dbReference>
<dbReference type="Proteomes" id="UP000253769">
    <property type="component" value="Unassembled WGS sequence"/>
</dbReference>
<dbReference type="AlphaFoldDB" id="A0A369WW73"/>
<feature type="signal peptide" evidence="1">
    <location>
        <begin position="1"/>
        <end position="22"/>
    </location>
</feature>
<dbReference type="RefSeq" id="WP_114694395.1">
    <property type="nucleotide sequence ID" value="NZ_QQOH01000001.1"/>
</dbReference>
<evidence type="ECO:0000313" key="4">
    <source>
        <dbReference type="Proteomes" id="UP000253769"/>
    </source>
</evidence>
<comment type="caution">
    <text evidence="3">The sequence shown here is derived from an EMBL/GenBank/DDBJ whole genome shotgun (WGS) entry which is preliminary data.</text>
</comment>
<evidence type="ECO:0000259" key="2">
    <source>
        <dbReference type="Pfam" id="PF21294"/>
    </source>
</evidence>
<dbReference type="Gene3D" id="2.60.120.200">
    <property type="match status" value="1"/>
</dbReference>
<keyword evidence="1" id="KW-0732">Signal</keyword>
<feature type="chain" id="PRO_5016853277" description="Polysaccharide lyase 14 domain-containing protein" evidence="1">
    <location>
        <begin position="23"/>
        <end position="496"/>
    </location>
</feature>
<protein>
    <recommendedName>
        <fullName evidence="2">Polysaccharide lyase 14 domain-containing protein</fullName>
    </recommendedName>
</protein>
<reference evidence="3 4" key="1">
    <citation type="submission" date="2018-07" db="EMBL/GenBank/DDBJ databases">
        <title>Motiliproteus coralliicola sp. nov., a bacterium isolated from Coral.</title>
        <authorList>
            <person name="Wang G."/>
        </authorList>
    </citation>
    <scope>NUCLEOTIDE SEQUENCE [LARGE SCALE GENOMIC DNA]</scope>
    <source>
        <strain evidence="3 4">C34</strain>
    </source>
</reference>
<evidence type="ECO:0000313" key="3">
    <source>
        <dbReference type="EMBL" id="RDE24804.1"/>
    </source>
</evidence>
<dbReference type="PANTHER" id="PTHR40124">
    <property type="match status" value="1"/>
</dbReference>
<dbReference type="NCBIfam" id="NF033679">
    <property type="entry name" value="DNRLRE_dom"/>
    <property type="match status" value="1"/>
</dbReference>
<dbReference type="EMBL" id="QQOH01000001">
    <property type="protein sequence ID" value="RDE24804.1"/>
    <property type="molecule type" value="Genomic_DNA"/>
</dbReference>
<dbReference type="PANTHER" id="PTHR40124:SF1">
    <property type="entry name" value="DISAGGREGATASE RELATED REPEAT PROTEIN"/>
    <property type="match status" value="1"/>
</dbReference>
<organism evidence="3 4">
    <name type="scientific">Motiliproteus coralliicola</name>
    <dbReference type="NCBI Taxonomy" id="2283196"/>
    <lineage>
        <taxon>Bacteria</taxon>
        <taxon>Pseudomonadati</taxon>
        <taxon>Pseudomonadota</taxon>
        <taxon>Gammaproteobacteria</taxon>
        <taxon>Oceanospirillales</taxon>
        <taxon>Oceanospirillaceae</taxon>
        <taxon>Motiliproteus</taxon>
    </lineage>
</organism>
<feature type="domain" description="Polysaccharide lyase 14" evidence="2">
    <location>
        <begin position="312"/>
        <end position="468"/>
    </location>
</feature>
<proteinExistence type="predicted"/>
<gene>
    <name evidence="3" type="ORF">DV711_04260</name>
</gene>
<keyword evidence="4" id="KW-1185">Reference proteome</keyword>
<name>A0A369WW73_9GAMM</name>
<dbReference type="OrthoDB" id="7552220at2"/>
<dbReference type="Pfam" id="PF21294">
    <property type="entry name" value="Polysacc_lyase_14"/>
    <property type="match status" value="1"/>
</dbReference>
<sequence length="496" mass="55582">MLKAISSLIFVAGALSSFPLQAESAATFWSEKEPFSAANRAFADQAAKIKWQRELGDWVDVQGQPHGASAFQSLYVKDRDKRQYPSAEITRLVKQWLDKPKTNQGLLLRNLNTGKARTEFYSRESGDLTTPAIELQLINGTTQLIAATADTYLTASSRSAYGDRAVLKVGPRSQALIHFAFPKALSANDVSMATLYLTTDRQFGDNEIGIYQITKQTLTENNIERGIADQYPDDENIIRNPDVLFSQNFESNNWSQQWSHIRGAANADTVELGVPARFIPLSGKALRLRFSPEQNLAASLSLLTRDLLPAEPESLYFRYYLRLGDNWNSDRGGGKFPGFGGTYDKAGWGGRPSDGTNGWSARGNFFDTLSQGKHRGKTPLGSYLYLANSNRKYGERRAWGSSHSLLEKNRWYAIEQYLKLNTPNDSDGEIKVWIDGRQIASFTSLKFRTTDKLNIEKIWFDFFHGGVAKPSTEQHLFIDNIVVAKDYIGPIKNSIE</sequence>
<evidence type="ECO:0000256" key="1">
    <source>
        <dbReference type="SAM" id="SignalP"/>
    </source>
</evidence>
<accession>A0A369WW73</accession>